<proteinExistence type="predicted"/>
<dbReference type="EMBL" id="BKCJ010007097">
    <property type="protein sequence ID" value="GEU75521.1"/>
    <property type="molecule type" value="Genomic_DNA"/>
</dbReference>
<sequence length="112" mass="13895">MNLWKLDEESLADLQWRMYLKERGREYEAYDLESNQKIVWSLPYHEWQIHHRYQLAKRQQQELENNNKKQQEELENNNNKKKKGLLKEVQTKKMMKKKNRINQGKQMDCETK</sequence>
<reference evidence="2" key="1">
    <citation type="journal article" date="2019" name="Sci. Rep.">
        <title>Draft genome of Tanacetum cinerariifolium, the natural source of mosquito coil.</title>
        <authorList>
            <person name="Yamashiro T."/>
            <person name="Shiraishi A."/>
            <person name="Satake H."/>
            <person name="Nakayama K."/>
        </authorList>
    </citation>
    <scope>NUCLEOTIDE SEQUENCE</scope>
</reference>
<gene>
    <name evidence="2" type="ORF">Tci_047499</name>
</gene>
<accession>A0A699GKU8</accession>
<evidence type="ECO:0000256" key="1">
    <source>
        <dbReference type="SAM" id="MobiDB-lite"/>
    </source>
</evidence>
<feature type="compositionally biased region" description="Basic and acidic residues" evidence="1">
    <location>
        <begin position="59"/>
        <end position="72"/>
    </location>
</feature>
<organism evidence="2">
    <name type="scientific">Tanacetum cinerariifolium</name>
    <name type="common">Dalmatian daisy</name>
    <name type="synonym">Chrysanthemum cinerariifolium</name>
    <dbReference type="NCBI Taxonomy" id="118510"/>
    <lineage>
        <taxon>Eukaryota</taxon>
        <taxon>Viridiplantae</taxon>
        <taxon>Streptophyta</taxon>
        <taxon>Embryophyta</taxon>
        <taxon>Tracheophyta</taxon>
        <taxon>Spermatophyta</taxon>
        <taxon>Magnoliopsida</taxon>
        <taxon>eudicotyledons</taxon>
        <taxon>Gunneridae</taxon>
        <taxon>Pentapetalae</taxon>
        <taxon>asterids</taxon>
        <taxon>campanulids</taxon>
        <taxon>Asterales</taxon>
        <taxon>Asteraceae</taxon>
        <taxon>Asteroideae</taxon>
        <taxon>Anthemideae</taxon>
        <taxon>Anthemidinae</taxon>
        <taxon>Tanacetum</taxon>
    </lineage>
</organism>
<dbReference type="AlphaFoldDB" id="A0A699GKU8"/>
<protein>
    <submittedName>
        <fullName evidence="2">Uncharacterized protein</fullName>
    </submittedName>
</protein>
<comment type="caution">
    <text evidence="2">The sequence shown here is derived from an EMBL/GenBank/DDBJ whole genome shotgun (WGS) entry which is preliminary data.</text>
</comment>
<name>A0A699GKU8_TANCI</name>
<feature type="region of interest" description="Disordered" evidence="1">
    <location>
        <begin position="58"/>
        <end position="112"/>
    </location>
</feature>
<evidence type="ECO:0000313" key="2">
    <source>
        <dbReference type="EMBL" id="GEU75521.1"/>
    </source>
</evidence>